<dbReference type="AlphaFoldDB" id="A0AAV6THN1"/>
<protein>
    <submittedName>
        <fullName evidence="1">Uncharacterized protein</fullName>
    </submittedName>
</protein>
<name>A0AAV6THN1_9ARAC</name>
<proteinExistence type="predicted"/>
<comment type="caution">
    <text evidence="1">The sequence shown here is derived from an EMBL/GenBank/DDBJ whole genome shotgun (WGS) entry which is preliminary data.</text>
</comment>
<accession>A0AAV6THN1</accession>
<evidence type="ECO:0000313" key="2">
    <source>
        <dbReference type="Proteomes" id="UP000827092"/>
    </source>
</evidence>
<reference evidence="1 2" key="1">
    <citation type="journal article" date="2022" name="Nat. Ecol. Evol.">
        <title>A masculinizing supergene underlies an exaggerated male reproductive morph in a spider.</title>
        <authorList>
            <person name="Hendrickx F."/>
            <person name="De Corte Z."/>
            <person name="Sonet G."/>
            <person name="Van Belleghem S.M."/>
            <person name="Kostlbacher S."/>
            <person name="Vangestel C."/>
        </authorList>
    </citation>
    <scope>NUCLEOTIDE SEQUENCE [LARGE SCALE GENOMIC DNA]</scope>
    <source>
        <strain evidence="1">W744_W776</strain>
    </source>
</reference>
<keyword evidence="2" id="KW-1185">Reference proteome</keyword>
<sequence>HVGHVEFVKLCQLLRPGYSPPSEKMLARDLLDTIYEQETAESSEILSGETVTTSLDRWSNVHNEPLICASVITSSGENYLASPIEELSGRTC</sequence>
<gene>
    <name evidence="1" type="ORF">JTE90_013904</name>
</gene>
<organism evidence="1 2">
    <name type="scientific">Oedothorax gibbosus</name>
    <dbReference type="NCBI Taxonomy" id="931172"/>
    <lineage>
        <taxon>Eukaryota</taxon>
        <taxon>Metazoa</taxon>
        <taxon>Ecdysozoa</taxon>
        <taxon>Arthropoda</taxon>
        <taxon>Chelicerata</taxon>
        <taxon>Arachnida</taxon>
        <taxon>Araneae</taxon>
        <taxon>Araneomorphae</taxon>
        <taxon>Entelegynae</taxon>
        <taxon>Araneoidea</taxon>
        <taxon>Linyphiidae</taxon>
        <taxon>Erigoninae</taxon>
        <taxon>Oedothorax</taxon>
    </lineage>
</organism>
<dbReference type="EMBL" id="JAFNEN010004105">
    <property type="protein sequence ID" value="KAG8171354.1"/>
    <property type="molecule type" value="Genomic_DNA"/>
</dbReference>
<dbReference type="Proteomes" id="UP000827092">
    <property type="component" value="Unassembled WGS sequence"/>
</dbReference>
<feature type="non-terminal residue" evidence="1">
    <location>
        <position position="1"/>
    </location>
</feature>
<evidence type="ECO:0000313" key="1">
    <source>
        <dbReference type="EMBL" id="KAG8171354.1"/>
    </source>
</evidence>